<dbReference type="Proteomes" id="UP000823749">
    <property type="component" value="Chromosome 2"/>
</dbReference>
<dbReference type="AlphaFoldDB" id="A0AAV6LA77"/>
<accession>A0AAV6LA77</accession>
<protein>
    <submittedName>
        <fullName evidence="1">Uncharacterized protein</fullName>
    </submittedName>
</protein>
<comment type="caution">
    <text evidence="1">The sequence shown here is derived from an EMBL/GenBank/DDBJ whole genome shotgun (WGS) entry which is preliminary data.</text>
</comment>
<evidence type="ECO:0000313" key="2">
    <source>
        <dbReference type="Proteomes" id="UP000823749"/>
    </source>
</evidence>
<proteinExistence type="predicted"/>
<evidence type="ECO:0000313" key="1">
    <source>
        <dbReference type="EMBL" id="KAG5561677.1"/>
    </source>
</evidence>
<keyword evidence="2" id="KW-1185">Reference proteome</keyword>
<dbReference type="EMBL" id="JACTNZ010000002">
    <property type="protein sequence ID" value="KAG5561677.1"/>
    <property type="molecule type" value="Genomic_DNA"/>
</dbReference>
<organism evidence="1 2">
    <name type="scientific">Rhododendron griersonianum</name>
    <dbReference type="NCBI Taxonomy" id="479676"/>
    <lineage>
        <taxon>Eukaryota</taxon>
        <taxon>Viridiplantae</taxon>
        <taxon>Streptophyta</taxon>
        <taxon>Embryophyta</taxon>
        <taxon>Tracheophyta</taxon>
        <taxon>Spermatophyta</taxon>
        <taxon>Magnoliopsida</taxon>
        <taxon>eudicotyledons</taxon>
        <taxon>Gunneridae</taxon>
        <taxon>Pentapetalae</taxon>
        <taxon>asterids</taxon>
        <taxon>Ericales</taxon>
        <taxon>Ericaceae</taxon>
        <taxon>Ericoideae</taxon>
        <taxon>Rhodoreae</taxon>
        <taxon>Rhododendron</taxon>
    </lineage>
</organism>
<sequence length="73" mass="8303">MARTRRVAEVLWRLFNNRARTLADTIVSLFPPSRLCGSVLLERIVKRTIEMIISAQPSSSNVLCSDYVYDNGM</sequence>
<name>A0AAV6LA77_9ERIC</name>
<gene>
    <name evidence="1" type="ORF">RHGRI_004657</name>
</gene>
<reference evidence="1" key="1">
    <citation type="submission" date="2020-08" db="EMBL/GenBank/DDBJ databases">
        <title>Plant Genome Project.</title>
        <authorList>
            <person name="Zhang R.-G."/>
        </authorList>
    </citation>
    <scope>NUCLEOTIDE SEQUENCE</scope>
    <source>
        <strain evidence="1">WSP0</strain>
        <tissue evidence="1">Leaf</tissue>
    </source>
</reference>